<keyword evidence="3" id="KW-1185">Reference proteome</keyword>
<feature type="transmembrane region" description="Helical" evidence="1">
    <location>
        <begin position="12"/>
        <end position="30"/>
    </location>
</feature>
<organism evidence="2 3">
    <name type="scientific">Litchfieldia salsa</name>
    <dbReference type="NCBI Taxonomy" id="930152"/>
    <lineage>
        <taxon>Bacteria</taxon>
        <taxon>Bacillati</taxon>
        <taxon>Bacillota</taxon>
        <taxon>Bacilli</taxon>
        <taxon>Bacillales</taxon>
        <taxon>Bacillaceae</taxon>
        <taxon>Litchfieldia</taxon>
    </lineage>
</organism>
<keyword evidence="1" id="KW-1133">Transmembrane helix</keyword>
<evidence type="ECO:0008006" key="4">
    <source>
        <dbReference type="Google" id="ProtNLM"/>
    </source>
</evidence>
<evidence type="ECO:0000256" key="1">
    <source>
        <dbReference type="SAM" id="Phobius"/>
    </source>
</evidence>
<evidence type="ECO:0000313" key="2">
    <source>
        <dbReference type="EMBL" id="SDP86526.1"/>
    </source>
</evidence>
<proteinExistence type="predicted"/>
<gene>
    <name evidence="2" type="ORF">SAMN05216565_109146</name>
</gene>
<name>A0A1H0W8B3_9BACI</name>
<dbReference type="InterPro" id="IPR025441">
    <property type="entry name" value="DUF4181"/>
</dbReference>
<dbReference type="AlphaFoldDB" id="A0A1H0W8B3"/>
<protein>
    <recommendedName>
        <fullName evidence="4">DUF4181 domain-containing protein</fullName>
    </recommendedName>
</protein>
<feature type="transmembrane region" description="Helical" evidence="1">
    <location>
        <begin position="122"/>
        <end position="140"/>
    </location>
</feature>
<reference evidence="3" key="1">
    <citation type="submission" date="2016-10" db="EMBL/GenBank/DDBJ databases">
        <authorList>
            <person name="Varghese N."/>
            <person name="Submissions S."/>
        </authorList>
    </citation>
    <scope>NUCLEOTIDE SEQUENCE [LARGE SCALE GENOMIC DNA]</scope>
    <source>
        <strain evidence="3">IBRC-M10078</strain>
    </source>
</reference>
<feature type="transmembrane region" description="Helical" evidence="1">
    <location>
        <begin position="56"/>
        <end position="72"/>
    </location>
</feature>
<sequence>MVVEDSTSPLNFILVLGIGILLVHAFDIIIRKRLKVERKKFFSYNYVNEKHKKIDITIRIIAAACILLTIPLNMTRAPGDADLYFQPWVIIIIFLSITEIVRAVMERKYAENPNAFKVTISNYLFSFTIFALVLYLTGFFKLL</sequence>
<keyword evidence="1" id="KW-0472">Membrane</keyword>
<dbReference type="Proteomes" id="UP000199159">
    <property type="component" value="Unassembled WGS sequence"/>
</dbReference>
<dbReference type="Pfam" id="PF13789">
    <property type="entry name" value="DUF4181"/>
    <property type="match status" value="1"/>
</dbReference>
<keyword evidence="1" id="KW-0812">Transmembrane</keyword>
<dbReference type="RefSeq" id="WP_090856862.1">
    <property type="nucleotide sequence ID" value="NZ_FNJU01000009.1"/>
</dbReference>
<accession>A0A1H0W8B3</accession>
<dbReference type="EMBL" id="FNJU01000009">
    <property type="protein sequence ID" value="SDP86526.1"/>
    <property type="molecule type" value="Genomic_DNA"/>
</dbReference>
<dbReference type="OrthoDB" id="2428213at2"/>
<evidence type="ECO:0000313" key="3">
    <source>
        <dbReference type="Proteomes" id="UP000199159"/>
    </source>
</evidence>
<feature type="transmembrane region" description="Helical" evidence="1">
    <location>
        <begin position="84"/>
        <end position="101"/>
    </location>
</feature>